<proteinExistence type="inferred from homology"/>
<evidence type="ECO:0000256" key="5">
    <source>
        <dbReference type="SAM" id="MobiDB-lite"/>
    </source>
</evidence>
<dbReference type="AlphaFoldDB" id="A0AAF0AK49"/>
<evidence type="ECO:0000313" key="7">
    <source>
        <dbReference type="EMBL" id="WBE24477.1"/>
    </source>
</evidence>
<feature type="region of interest" description="Disordered" evidence="5">
    <location>
        <begin position="19"/>
        <end position="40"/>
    </location>
</feature>
<dbReference type="PANTHER" id="PTHR43806">
    <property type="entry name" value="PEPTIDASE S8"/>
    <property type="match status" value="1"/>
</dbReference>
<evidence type="ECO:0000256" key="2">
    <source>
        <dbReference type="ARBA" id="ARBA00022670"/>
    </source>
</evidence>
<dbReference type="PANTHER" id="PTHR43806:SF11">
    <property type="entry name" value="CEREVISIN-RELATED"/>
    <property type="match status" value="1"/>
</dbReference>
<dbReference type="EMBL" id="CP114976">
    <property type="protein sequence ID" value="WBE24477.1"/>
    <property type="molecule type" value="Genomic_DNA"/>
</dbReference>
<dbReference type="InterPro" id="IPR036852">
    <property type="entry name" value="Peptidase_S8/S53_dom_sf"/>
</dbReference>
<dbReference type="CDD" id="cd04847">
    <property type="entry name" value="Peptidases_S8_Subtilisin_like_2"/>
    <property type="match status" value="1"/>
</dbReference>
<dbReference type="InterPro" id="IPR015500">
    <property type="entry name" value="Peptidase_S8_subtilisin-rel"/>
</dbReference>
<dbReference type="Pfam" id="PF00082">
    <property type="entry name" value="Peptidase_S8"/>
    <property type="match status" value="1"/>
</dbReference>
<dbReference type="SUPFAM" id="SSF52743">
    <property type="entry name" value="Subtilisin-like"/>
    <property type="match status" value="1"/>
</dbReference>
<name>A0AAF0AK49_9GAMM</name>
<dbReference type="GO" id="GO:0004252">
    <property type="term" value="F:serine-type endopeptidase activity"/>
    <property type="evidence" value="ECO:0007669"/>
    <property type="project" value="InterPro"/>
</dbReference>
<dbReference type="Proteomes" id="UP001212189">
    <property type="component" value="Chromosome"/>
</dbReference>
<dbReference type="GO" id="GO:0006508">
    <property type="term" value="P:proteolysis"/>
    <property type="evidence" value="ECO:0007669"/>
    <property type="project" value="UniProtKB-KW"/>
</dbReference>
<evidence type="ECO:0000256" key="3">
    <source>
        <dbReference type="ARBA" id="ARBA00022801"/>
    </source>
</evidence>
<dbReference type="KEGG" id="dce:O6P33_08825"/>
<evidence type="ECO:0000256" key="1">
    <source>
        <dbReference type="ARBA" id="ARBA00011073"/>
    </source>
</evidence>
<reference evidence="7 8" key="1">
    <citation type="submission" date="2022-12" db="EMBL/GenBank/DDBJ databases">
        <title>Coexistence and Characterization of a Novel Tigecycline Resistance gene tet(X) variant and blaNDM-1 in a Pseudomonas caeni Isolate of Chicken Origin.</title>
        <authorList>
            <person name="Lu X."/>
            <person name="Zhang L."/>
            <person name="Li R."/>
            <person name="Wang Z."/>
        </authorList>
    </citation>
    <scope>NUCLEOTIDE SEQUENCE [LARGE SCALE GENOMIC DNA]</scope>
    <source>
        <strain evidence="7 8">CE14</strain>
    </source>
</reference>
<dbReference type="InterPro" id="IPR050131">
    <property type="entry name" value="Peptidase_S8_subtilisin-like"/>
</dbReference>
<sequence length="840" mass="93080">MADNKQEKHSHIVLQAKASAERFSRPSRQIDPKPMVDRDRTRHGSTLITQVQNLEATFTQAAEVQRHAGMDEGFGLQIEFESFPDIELAFESLSSERSGIELRNVRDDQNKVLATVFVPEGKLTFFEKLILAYLDEGKDTEKGPKNRKLLNTIAEIRAATLQSLWTDTPESMPVSDTETLWWEVWLPVKKDRQAVAAQFREMAESLGFELAAGELIFPERTVLLVYGSVGQMKRSMMTLNSIAELRRAKETADFFDSLAPSEQPEWVDELNARLIMPFEGADVPHICLLDTGINNGHPLLRQALARTDLHTVEPGWGVNDQNGHGTEMAGVALFGNLTDALVTTQLITVEHRLESVKLLPSNGANSSNAQHHGYLTVEAVSRPAVTAPNRKRLFSMAVTAKDNRDRGRPSAWSASIDRLTSDANEQGAEPKLFIISAGNIDDPNAWAAYPNGNTTDGIHDPAQAWNALTVGAMTNLVNITEPGTQNYQPIAPFGGLSPFSTTSQTWQPHWPLKPDVVFEGGNAAKDRLGAAWMPSLSVLTTNAKINERLFTTTNATSAASAAAARMAAQLMSHYPELWPETIRGLIVHSAEWTQAMKDTFLPPRAQPNKTQVANLIRHCGFGEPSIERALWSANNSLTLVCEDYLHPFMREGSAAPKYKDMNLHNLPWPLDELESLGNTEVEMRVTLSYFIEPNPSARGVTSRYRYESHGLRFEVKRPLESTQDFRARINAKAREDVIYTSSGDSDPAWVVGTSNRHKGSLHSDIWKGSAAELASRGEIAIYPSSGWWKSRPALQQYDRAVRYSLIVSIKAPEVDIDLYTPIANQLTVPITNAVVINSGD</sequence>
<gene>
    <name evidence="7" type="ORF">O6P33_08825</name>
</gene>
<dbReference type="PRINTS" id="PR00723">
    <property type="entry name" value="SUBTILISIN"/>
</dbReference>
<dbReference type="InterPro" id="IPR034074">
    <property type="entry name" value="Y4bN_pept_dom"/>
</dbReference>
<organism evidence="7 8">
    <name type="scientific">Denitrificimonas caeni</name>
    <dbReference type="NCBI Taxonomy" id="521720"/>
    <lineage>
        <taxon>Bacteria</taxon>
        <taxon>Pseudomonadati</taxon>
        <taxon>Pseudomonadota</taxon>
        <taxon>Gammaproteobacteria</taxon>
        <taxon>Pseudomonadales</taxon>
        <taxon>Pseudomonadaceae</taxon>
        <taxon>Denitrificimonas</taxon>
    </lineage>
</organism>
<dbReference type="InterPro" id="IPR000209">
    <property type="entry name" value="Peptidase_S8/S53_dom"/>
</dbReference>
<keyword evidence="4" id="KW-0720">Serine protease</keyword>
<keyword evidence="3" id="KW-0378">Hydrolase</keyword>
<protein>
    <submittedName>
        <fullName evidence="7">S8 family serine peptidase</fullName>
    </submittedName>
</protein>
<evidence type="ECO:0000259" key="6">
    <source>
        <dbReference type="Pfam" id="PF00082"/>
    </source>
</evidence>
<accession>A0AAF0AK49</accession>
<feature type="domain" description="Peptidase S8/S53" evidence="6">
    <location>
        <begin position="286"/>
        <end position="622"/>
    </location>
</feature>
<evidence type="ECO:0000313" key="8">
    <source>
        <dbReference type="Proteomes" id="UP001212189"/>
    </source>
</evidence>
<keyword evidence="8" id="KW-1185">Reference proteome</keyword>
<keyword evidence="2" id="KW-0645">Protease</keyword>
<comment type="similarity">
    <text evidence="1">Belongs to the peptidase S8 family.</text>
</comment>
<evidence type="ECO:0000256" key="4">
    <source>
        <dbReference type="ARBA" id="ARBA00022825"/>
    </source>
</evidence>
<dbReference type="Gene3D" id="3.40.50.200">
    <property type="entry name" value="Peptidase S8/S53 domain"/>
    <property type="match status" value="1"/>
</dbReference>
<dbReference type="RefSeq" id="WP_269817421.1">
    <property type="nucleotide sequence ID" value="NZ_CP114976.1"/>
</dbReference>